<keyword evidence="1" id="KW-1133">Transmembrane helix</keyword>
<feature type="transmembrane region" description="Helical" evidence="1">
    <location>
        <begin position="118"/>
        <end position="140"/>
    </location>
</feature>
<proteinExistence type="predicted"/>
<feature type="transmembrane region" description="Helical" evidence="1">
    <location>
        <begin position="186"/>
        <end position="210"/>
    </location>
</feature>
<dbReference type="AlphaFoldDB" id="A0A446CV72"/>
<dbReference type="Proteomes" id="UP000289465">
    <property type="component" value="Unassembled WGS sequence"/>
</dbReference>
<evidence type="ECO:0000313" key="2">
    <source>
        <dbReference type="EMBL" id="SSW71769.1"/>
    </source>
</evidence>
<sequence>MRDRAVYAGELSADDAVCLARTWAAAHHADADRSRNFAIQWHRDALPADRRGDALLRDLEFFFQASSKDAAYWQSVGDFSEEATGVWGVQALKALAGLNFIGLLAAAVLFAARGGSAYTAGAAGACVLFLAGAVLAYPALRLIRISRASANAAATQSREAGSASTWEQLRSANDANPNVGRKERKLAVRLAVAMAAAATAGCALLVTAVWF</sequence>
<gene>
    <name evidence="2" type="ORF">AVE30378_04723</name>
</gene>
<dbReference type="OrthoDB" id="8656009at2"/>
<keyword evidence="1" id="KW-0812">Transmembrane</keyword>
<reference evidence="2 3" key="1">
    <citation type="submission" date="2018-07" db="EMBL/GenBank/DDBJ databases">
        <authorList>
            <person name="Peeters C."/>
        </authorList>
    </citation>
    <scope>NUCLEOTIDE SEQUENCE [LARGE SCALE GENOMIC DNA]</scope>
    <source>
        <strain evidence="2 3">LMG 30378</strain>
    </source>
</reference>
<organism evidence="2 3">
    <name type="scientific">Achromobacter veterisilvae</name>
    <dbReference type="NCBI Taxonomy" id="2069367"/>
    <lineage>
        <taxon>Bacteria</taxon>
        <taxon>Pseudomonadati</taxon>
        <taxon>Pseudomonadota</taxon>
        <taxon>Betaproteobacteria</taxon>
        <taxon>Burkholderiales</taxon>
        <taxon>Alcaligenaceae</taxon>
        <taxon>Achromobacter</taxon>
    </lineage>
</organism>
<protein>
    <submittedName>
        <fullName evidence="2">Uncharacterized protein</fullName>
    </submittedName>
</protein>
<keyword evidence="1" id="KW-0472">Membrane</keyword>
<evidence type="ECO:0000256" key="1">
    <source>
        <dbReference type="SAM" id="Phobius"/>
    </source>
</evidence>
<dbReference type="EMBL" id="UFQC01000032">
    <property type="protein sequence ID" value="SSW71769.1"/>
    <property type="molecule type" value="Genomic_DNA"/>
</dbReference>
<name>A0A446CV72_9BURK</name>
<feature type="transmembrane region" description="Helical" evidence="1">
    <location>
        <begin position="94"/>
        <end position="112"/>
    </location>
</feature>
<evidence type="ECO:0000313" key="3">
    <source>
        <dbReference type="Proteomes" id="UP000289465"/>
    </source>
</evidence>
<accession>A0A446CV72</accession>
<dbReference type="RefSeq" id="WP_129244279.1">
    <property type="nucleotide sequence ID" value="NZ_UFQC01000032.1"/>
</dbReference>